<keyword evidence="3" id="KW-0378">Hydrolase</keyword>
<evidence type="ECO:0000256" key="1">
    <source>
        <dbReference type="ARBA" id="ARBA00022723"/>
    </source>
</evidence>
<dbReference type="STRING" id="282683.SAMN04488105_107145"/>
<dbReference type="GO" id="GO:0046872">
    <property type="term" value="F:metal ion binding"/>
    <property type="evidence" value="ECO:0007669"/>
    <property type="project" value="UniProtKB-KW"/>
</dbReference>
<dbReference type="Pfam" id="PF01557">
    <property type="entry name" value="FAA_hydrolase"/>
    <property type="match status" value="1"/>
</dbReference>
<dbReference type="OrthoDB" id="5197601at2"/>
<protein>
    <submittedName>
        <fullName evidence="3">Fumarylpyruvate hydrolase</fullName>
    </submittedName>
</protein>
<dbReference type="Gene3D" id="3.90.850.10">
    <property type="entry name" value="Fumarylacetoacetase-like, C-terminal domain"/>
    <property type="match status" value="1"/>
</dbReference>
<accession>A0A1G7FL45</accession>
<dbReference type="PANTHER" id="PTHR11820">
    <property type="entry name" value="ACYLPYRUVASE"/>
    <property type="match status" value="1"/>
</dbReference>
<dbReference type="InterPro" id="IPR011234">
    <property type="entry name" value="Fumarylacetoacetase-like_C"/>
</dbReference>
<dbReference type="InterPro" id="IPR036663">
    <property type="entry name" value="Fumarylacetoacetase_C_sf"/>
</dbReference>
<keyword evidence="4" id="KW-1185">Reference proteome</keyword>
<dbReference type="AlphaFoldDB" id="A0A1G7FL45"/>
<dbReference type="SUPFAM" id="SSF56529">
    <property type="entry name" value="FAH"/>
    <property type="match status" value="1"/>
</dbReference>
<gene>
    <name evidence="3" type="ORF">SAMN04488105_107145</name>
</gene>
<reference evidence="4" key="1">
    <citation type="submission" date="2016-10" db="EMBL/GenBank/DDBJ databases">
        <authorList>
            <person name="Varghese N."/>
            <person name="Submissions S."/>
        </authorList>
    </citation>
    <scope>NUCLEOTIDE SEQUENCE [LARGE SCALE GENOMIC DNA]</scope>
    <source>
        <strain evidence="4">DSM 10146</strain>
    </source>
</reference>
<name>A0A1G7FL45_9RHOB</name>
<proteinExistence type="predicted"/>
<organism evidence="3 4">
    <name type="scientific">Salipiger thiooxidans</name>
    <dbReference type="NCBI Taxonomy" id="282683"/>
    <lineage>
        <taxon>Bacteria</taxon>
        <taxon>Pseudomonadati</taxon>
        <taxon>Pseudomonadota</taxon>
        <taxon>Alphaproteobacteria</taxon>
        <taxon>Rhodobacterales</taxon>
        <taxon>Roseobacteraceae</taxon>
        <taxon>Salipiger</taxon>
    </lineage>
</organism>
<evidence type="ECO:0000259" key="2">
    <source>
        <dbReference type="Pfam" id="PF01557"/>
    </source>
</evidence>
<keyword evidence="1" id="KW-0479">Metal-binding</keyword>
<dbReference type="PANTHER" id="PTHR11820:SF90">
    <property type="entry name" value="FLUTATHIONE S-TRANSFERASE"/>
    <property type="match status" value="1"/>
</dbReference>
<dbReference type="Proteomes" id="UP000198994">
    <property type="component" value="Unassembled WGS sequence"/>
</dbReference>
<dbReference type="EMBL" id="FNAV01000007">
    <property type="protein sequence ID" value="SDE76588.1"/>
    <property type="molecule type" value="Genomic_DNA"/>
</dbReference>
<sequence>MSELAVAAPERPELEIVSSKQSFPVRRIYCIGKNYVAHIQEMNADERDPPVIFMKPVDAVVPGGGEIPYPVFTENFHYEGELVVALKSGGYNIPEDEAYSHIFGYGVGLDMTRRDHQVGVMEKGMPWEITKAFDKSCPIGPISSVEDTGHIDHHVLKTIVNGETKQEANVDLMIWKTKEIISKISEQYELKAGDIIMTGTPAGVGAVKSGDTLEVTCDGLEPLKVTIGARAA</sequence>
<dbReference type="RefSeq" id="WP_089959436.1">
    <property type="nucleotide sequence ID" value="NZ_FNAV01000007.1"/>
</dbReference>
<keyword evidence="3" id="KW-0670">Pyruvate</keyword>
<evidence type="ECO:0000313" key="4">
    <source>
        <dbReference type="Proteomes" id="UP000198994"/>
    </source>
</evidence>
<dbReference type="GO" id="GO:0018773">
    <property type="term" value="F:acetylpyruvate hydrolase activity"/>
    <property type="evidence" value="ECO:0007669"/>
    <property type="project" value="TreeGrafter"/>
</dbReference>
<evidence type="ECO:0000313" key="3">
    <source>
        <dbReference type="EMBL" id="SDE76588.1"/>
    </source>
</evidence>
<feature type="domain" description="Fumarylacetoacetase-like C-terminal" evidence="2">
    <location>
        <begin position="28"/>
        <end position="227"/>
    </location>
</feature>